<dbReference type="PROSITE" id="PS50013">
    <property type="entry name" value="CHROMO_2"/>
    <property type="match status" value="1"/>
</dbReference>
<accession>A0A098DH91</accession>
<feature type="domain" description="Chromo" evidence="2">
    <location>
        <begin position="200"/>
        <end position="250"/>
    </location>
</feature>
<dbReference type="EMBL" id="HG970333">
    <property type="status" value="NOT_ANNOTATED_CDS"/>
    <property type="molecule type" value="Genomic_DNA"/>
</dbReference>
<proteinExistence type="predicted"/>
<dbReference type="InterPro" id="IPR016197">
    <property type="entry name" value="Chromo-like_dom_sf"/>
</dbReference>
<protein>
    <recommendedName>
        <fullName evidence="2">Chromo domain-containing protein</fullName>
    </recommendedName>
</protein>
<evidence type="ECO:0000259" key="2">
    <source>
        <dbReference type="PROSITE" id="PS50013"/>
    </source>
</evidence>
<gene>
    <name evidence="3" type="primary">FG03473.1</name>
</gene>
<name>A0A098DH91_GIBZE</name>
<reference evidence="3" key="1">
    <citation type="journal article" date="2007" name="Science">
        <title>The Fusarium graminearum genome reveals a link between localized polymorphism and pathogen specialization.</title>
        <authorList>
            <person name="Cuomo C.A."/>
            <person name="Gueldener U."/>
            <person name="Xu J.-R."/>
            <person name="Trail F."/>
            <person name="Turgeon B.G."/>
            <person name="Di Pietro A."/>
            <person name="Walton J.D."/>
            <person name="Ma L.-J."/>
            <person name="Baker S.E."/>
            <person name="Rep M."/>
            <person name="Adam G."/>
            <person name="Antoniw J."/>
            <person name="Baldwin T."/>
            <person name="Calvo S.E."/>
            <person name="Chang Y.-L."/>
            <person name="DeCaprio D."/>
            <person name="Gale L.R."/>
            <person name="Gnerre S."/>
            <person name="Goswami R.S."/>
            <person name="Hammond-Kosack K."/>
            <person name="Harris L.J."/>
            <person name="Hilburn K."/>
            <person name="Kennell J.C."/>
            <person name="Kroken S."/>
            <person name="Magnuson J.K."/>
            <person name="Mannhaupt G."/>
            <person name="Mauceli E.W."/>
            <person name="Mewes H.-W."/>
            <person name="Mitterbauer R."/>
            <person name="Muehlbauer G."/>
            <person name="Muensterkoetter M."/>
            <person name="Nelson D."/>
            <person name="O'Donnell K."/>
            <person name="Ouellet T."/>
            <person name="Qi W."/>
            <person name="Quesneville H."/>
            <person name="Roncero M.I.G."/>
            <person name="Seong K.-Y."/>
            <person name="Tetko I.V."/>
            <person name="Urban M."/>
            <person name="Waalwijk C."/>
            <person name="Ward T.J."/>
            <person name="Yao J."/>
            <person name="Birren B.W."/>
            <person name="Kistler H.C."/>
        </authorList>
    </citation>
    <scope>NUCLEOTIDE SEQUENCE [LARGE SCALE GENOMIC DNA]</scope>
    <source>
        <strain evidence="3">PH-1 / ATCC MYA-4620 / FGSC 9075 / NRRL 31084</strain>
    </source>
</reference>
<dbReference type="SUPFAM" id="SSF54160">
    <property type="entry name" value="Chromo domain-like"/>
    <property type="match status" value="1"/>
</dbReference>
<organism evidence="3">
    <name type="scientific">Gibberella zeae (strain ATCC MYA-4620 / CBS 123657 / FGSC 9075 / NRRL 31084 / PH-1)</name>
    <name type="common">Wheat head blight fungus</name>
    <name type="synonym">Fusarium graminearum</name>
    <dbReference type="NCBI Taxonomy" id="229533"/>
    <lineage>
        <taxon>Eukaryota</taxon>
        <taxon>Fungi</taxon>
        <taxon>Dikarya</taxon>
        <taxon>Ascomycota</taxon>
        <taxon>Pezizomycotina</taxon>
        <taxon>Sordariomycetes</taxon>
        <taxon>Hypocreomycetidae</taxon>
        <taxon>Hypocreales</taxon>
        <taxon>Nectriaceae</taxon>
        <taxon>Fusarium</taxon>
    </lineage>
</organism>
<sequence>MNRIFLLVIYQQRQIAASAALPYPLTWLFTSTHLPEVLENHFIIYHLMSLSASTLKNTSSSPSSSNLTLEPLSHSLSEYLISKHLKTITTFIFPRVTLDYHQHIMFIQDQQTCAAFTDTFSEDDDDLFYKDAVRACIESHNIHSDKCEVTFRLKYKLTYNGPWYYVWLEEKELQLLMPIVVLAYWKSLGGRCQTTQFPKYHVLRILEEEKRHYKIQWIGYSEEDFSWETKKKIKDICPWAVLAWKAWNKN</sequence>
<dbReference type="EnsemblFungi" id="CEF78288">
    <property type="protein sequence ID" value="CEF78288"/>
    <property type="gene ID" value="FGRRES_03473_M"/>
</dbReference>
<dbReference type="AlphaFoldDB" id="A0A098DH91"/>
<dbReference type="GO" id="GO:0006338">
    <property type="term" value="P:chromatin remodeling"/>
    <property type="evidence" value="ECO:0007669"/>
    <property type="project" value="UniProtKB-ARBA"/>
</dbReference>
<evidence type="ECO:0000256" key="1">
    <source>
        <dbReference type="ARBA" id="ARBA00011353"/>
    </source>
</evidence>
<comment type="subunit">
    <text evidence="1">Component of the NuA4 histone acetyltransferase complex.</text>
</comment>
<dbReference type="Gene3D" id="2.40.50.40">
    <property type="match status" value="1"/>
</dbReference>
<evidence type="ECO:0000313" key="3">
    <source>
        <dbReference type="EnsemblFungi" id="CEF78288"/>
    </source>
</evidence>
<reference evidence="3" key="3">
    <citation type="submission" date="2017-01" db="UniProtKB">
        <authorList>
            <consortium name="EnsemblFungi"/>
        </authorList>
    </citation>
    <scope>IDENTIFICATION</scope>
    <source>
        <strain evidence="3">PH-1 / ATCC MYA-4620 / FGSC 9075 / NRRL 31084</strain>
    </source>
</reference>
<reference evidence="3" key="2">
    <citation type="journal article" date="2010" name="Nature">
        <title>Comparative genomics reveals mobile pathogenicity chromosomes in Fusarium.</title>
        <authorList>
            <person name="Ma L.J."/>
            <person name="van der Does H.C."/>
            <person name="Borkovich K.A."/>
            <person name="Coleman J.J."/>
            <person name="Daboussi M.J."/>
            <person name="Di Pietro A."/>
            <person name="Dufresne M."/>
            <person name="Freitag M."/>
            <person name="Grabherr M."/>
            <person name="Henrissat B."/>
            <person name="Houterman P.M."/>
            <person name="Kang S."/>
            <person name="Shim W.B."/>
            <person name="Woloshuk C."/>
            <person name="Xie X."/>
            <person name="Xu J.R."/>
            <person name="Antoniw J."/>
            <person name="Baker S.E."/>
            <person name="Bluhm B.H."/>
            <person name="Breakspear A."/>
            <person name="Brown D.W."/>
            <person name="Butchko R.A."/>
            <person name="Chapman S."/>
            <person name="Coulson R."/>
            <person name="Coutinho P.M."/>
            <person name="Danchin E.G."/>
            <person name="Diener A."/>
            <person name="Gale L.R."/>
            <person name="Gardiner D.M."/>
            <person name="Goff S."/>
            <person name="Hammond-Kosack K.E."/>
            <person name="Hilburn K."/>
            <person name="Hua-Van A."/>
            <person name="Jonkers W."/>
            <person name="Kazan K."/>
            <person name="Kodira C.D."/>
            <person name="Koehrsen M."/>
            <person name="Kumar L."/>
            <person name="Lee Y.H."/>
            <person name="Li L."/>
            <person name="Manners J.M."/>
            <person name="Miranda-Saavedra D."/>
            <person name="Mukherjee M."/>
            <person name="Park G."/>
            <person name="Park J."/>
            <person name="Park S.Y."/>
            <person name="Proctor R.H."/>
            <person name="Regev A."/>
            <person name="Ruiz-Roldan M.C."/>
            <person name="Sain D."/>
            <person name="Sakthikumar S."/>
            <person name="Sykes S."/>
            <person name="Schwartz D.C."/>
            <person name="Turgeon B.G."/>
            <person name="Wapinski I."/>
            <person name="Yoder O."/>
            <person name="Young S."/>
            <person name="Zeng Q."/>
            <person name="Zhou S."/>
            <person name="Galagan J."/>
            <person name="Cuomo C.A."/>
            <person name="Kistler H.C."/>
            <person name="Rep M."/>
        </authorList>
    </citation>
    <scope>GENOME REANNOTATION</scope>
    <source>
        <strain evidence="3">PH-1 / ATCC MYA-4620 / FGSC 9075 / NRRL 31084</strain>
    </source>
</reference>
<dbReference type="InterPro" id="IPR000953">
    <property type="entry name" value="Chromo/chromo_shadow_dom"/>
</dbReference>
<accession>A0A0E0S463</accession>